<keyword evidence="2" id="KW-1185">Reference proteome</keyword>
<dbReference type="Gene3D" id="1.25.40.20">
    <property type="entry name" value="Ankyrin repeat-containing domain"/>
    <property type="match status" value="1"/>
</dbReference>
<protein>
    <submittedName>
        <fullName evidence="3">Uncharacterized protein</fullName>
    </submittedName>
</protein>
<dbReference type="InterPro" id="IPR036770">
    <property type="entry name" value="Ankyrin_rpt-contain_sf"/>
</dbReference>
<reference evidence="3" key="2">
    <citation type="submission" date="2019-10" db="EMBL/GenBank/DDBJ databases">
        <authorList>
            <consortium name="NCBI Genome Project"/>
        </authorList>
    </citation>
    <scope>NUCLEOTIDE SEQUENCE</scope>
    <source>
        <strain evidence="3">NI907</strain>
    </source>
</reference>
<accession>A0A6P8B6Q2</accession>
<dbReference type="Pfam" id="PF12796">
    <property type="entry name" value="Ank_2"/>
    <property type="match status" value="1"/>
</dbReference>
<dbReference type="PROSITE" id="PS50088">
    <property type="entry name" value="ANK_REPEAT"/>
    <property type="match status" value="1"/>
</dbReference>
<dbReference type="PROSITE" id="PS50297">
    <property type="entry name" value="ANK_REP_REGION"/>
    <property type="match status" value="1"/>
</dbReference>
<dbReference type="SUPFAM" id="SSF48403">
    <property type="entry name" value="Ankyrin repeat"/>
    <property type="match status" value="1"/>
</dbReference>
<dbReference type="Proteomes" id="UP000515153">
    <property type="component" value="Chromosome I"/>
</dbReference>
<evidence type="ECO:0000256" key="1">
    <source>
        <dbReference type="PROSITE-ProRule" id="PRU00023"/>
    </source>
</evidence>
<name>A0A6P8B6Q2_PYRGI</name>
<keyword evidence="1" id="KW-0040">ANK repeat</keyword>
<evidence type="ECO:0000313" key="3">
    <source>
        <dbReference type="RefSeq" id="XP_030982835.1"/>
    </source>
</evidence>
<reference evidence="3" key="3">
    <citation type="submission" date="2025-08" db="UniProtKB">
        <authorList>
            <consortium name="RefSeq"/>
        </authorList>
    </citation>
    <scope>IDENTIFICATION</scope>
    <source>
        <strain evidence="3">NI907</strain>
    </source>
</reference>
<dbReference type="AlphaFoldDB" id="A0A6P8B6Q2"/>
<proteinExistence type="predicted"/>
<dbReference type="InterPro" id="IPR002110">
    <property type="entry name" value="Ankyrin_rpt"/>
</dbReference>
<organism evidence="2 3">
    <name type="scientific">Pyricularia grisea</name>
    <name type="common">Crabgrass-specific blast fungus</name>
    <name type="synonym">Magnaporthe grisea</name>
    <dbReference type="NCBI Taxonomy" id="148305"/>
    <lineage>
        <taxon>Eukaryota</taxon>
        <taxon>Fungi</taxon>
        <taxon>Dikarya</taxon>
        <taxon>Ascomycota</taxon>
        <taxon>Pezizomycotina</taxon>
        <taxon>Sordariomycetes</taxon>
        <taxon>Sordariomycetidae</taxon>
        <taxon>Magnaporthales</taxon>
        <taxon>Pyriculariaceae</taxon>
        <taxon>Pyricularia</taxon>
    </lineage>
</organism>
<feature type="repeat" description="ANK" evidence="1">
    <location>
        <begin position="113"/>
        <end position="145"/>
    </location>
</feature>
<dbReference type="KEGG" id="pgri:PgNI_05542"/>
<evidence type="ECO:0000313" key="2">
    <source>
        <dbReference type="Proteomes" id="UP000515153"/>
    </source>
</evidence>
<sequence length="213" mass="23424">MYLQPLPAKDGNYRTWCEAKEMVCLRKNGLTPQMRPALKHLHRQVGPVTTHTEHTIEASRLDSCFIRKIELAKLSVALGQAEVLEEYLDGAVEKHILLSGVETKNVNGCTYTTGFTALHKAAGEASPSITTLLLKHGADPNAYRTALMEAALWGRLDNVNELLAGGSDQNIGCSRGGKELRAVDFARRCDDSAKERYMRSGGDRQMCCENTCA</sequence>
<reference evidence="2 3" key="1">
    <citation type="journal article" date="2019" name="Mol. Biol. Evol.">
        <title>Blast fungal genomes show frequent chromosomal changes, gene gains and losses, and effector gene turnover.</title>
        <authorList>
            <person name="Gomez Luciano L.B."/>
            <person name="Jason Tsai I."/>
            <person name="Chuma I."/>
            <person name="Tosa Y."/>
            <person name="Chen Y.H."/>
            <person name="Li J.Y."/>
            <person name="Li M.Y."/>
            <person name="Jade Lu M.Y."/>
            <person name="Nakayashiki H."/>
            <person name="Li W.H."/>
        </authorList>
    </citation>
    <scope>NUCLEOTIDE SEQUENCE [LARGE SCALE GENOMIC DNA]</scope>
    <source>
        <strain evidence="2 3">NI907</strain>
    </source>
</reference>
<gene>
    <name evidence="3" type="ORF">PgNI_05542</name>
</gene>
<dbReference type="SMART" id="SM00248">
    <property type="entry name" value="ANK"/>
    <property type="match status" value="2"/>
</dbReference>
<dbReference type="GeneID" id="41960482"/>
<dbReference type="RefSeq" id="XP_030982835.1">
    <property type="nucleotide sequence ID" value="XM_031125573.1"/>
</dbReference>